<evidence type="ECO:0000313" key="11">
    <source>
        <dbReference type="EMBL" id="TYT60469.1"/>
    </source>
</evidence>
<dbReference type="PANTHER" id="PTHR21343">
    <property type="entry name" value="DETHIOBIOTIN SYNTHETASE"/>
    <property type="match status" value="1"/>
</dbReference>
<keyword evidence="12" id="KW-1185">Reference proteome</keyword>
<evidence type="ECO:0000256" key="2">
    <source>
        <dbReference type="ARBA" id="ARBA00006205"/>
    </source>
</evidence>
<evidence type="ECO:0000313" key="12">
    <source>
        <dbReference type="Proteomes" id="UP000324104"/>
    </source>
</evidence>
<dbReference type="AlphaFoldDB" id="A0A5D5AFA3"/>
<evidence type="ECO:0000256" key="6">
    <source>
        <dbReference type="ARBA" id="ARBA00025166"/>
    </source>
</evidence>
<dbReference type="InterPro" id="IPR004459">
    <property type="entry name" value="CobQ_synth"/>
</dbReference>
<dbReference type="SUPFAM" id="SSF52540">
    <property type="entry name" value="P-loop containing nucleoside triphosphate hydrolases"/>
    <property type="match status" value="1"/>
</dbReference>
<dbReference type="HAMAP" id="MF_00028">
    <property type="entry name" value="CobQ"/>
    <property type="match status" value="1"/>
</dbReference>
<dbReference type="RefSeq" id="WP_149083011.1">
    <property type="nucleotide sequence ID" value="NZ_VTAW01000041.1"/>
</dbReference>
<comment type="caution">
    <text evidence="11">The sequence shown here is derived from an EMBL/GenBank/DDBJ whole genome shotgun (WGS) entry which is preliminary data.</text>
</comment>
<dbReference type="InterPro" id="IPR011698">
    <property type="entry name" value="GATase_3"/>
</dbReference>
<dbReference type="InterPro" id="IPR027417">
    <property type="entry name" value="P-loop_NTPase"/>
</dbReference>
<dbReference type="Gene3D" id="3.40.50.880">
    <property type="match status" value="1"/>
</dbReference>
<evidence type="ECO:0000256" key="1">
    <source>
        <dbReference type="ARBA" id="ARBA00004953"/>
    </source>
</evidence>
<dbReference type="InterPro" id="IPR033949">
    <property type="entry name" value="CobQ_GATase1"/>
</dbReference>
<feature type="domain" description="CobQ/CobB/MinD/ParA nucleotide binding" evidence="9">
    <location>
        <begin position="6"/>
        <end position="260"/>
    </location>
</feature>
<comment type="function">
    <text evidence="6 7">Catalyzes amidations at positions B, D, E, and G on adenosylcobyrinic A,C-diamide. NH(2) groups are provided by glutamine, and one molecule of ATP is hydrogenolyzed for each amidation.</text>
</comment>
<dbReference type="GO" id="GO:0003824">
    <property type="term" value="F:catalytic activity"/>
    <property type="evidence" value="ECO:0007669"/>
    <property type="project" value="InterPro"/>
</dbReference>
<evidence type="ECO:0000259" key="9">
    <source>
        <dbReference type="Pfam" id="PF01656"/>
    </source>
</evidence>
<dbReference type="Pfam" id="PF01656">
    <property type="entry name" value="CbiA"/>
    <property type="match status" value="1"/>
</dbReference>
<feature type="compositionally biased region" description="Basic and acidic residues" evidence="8">
    <location>
        <begin position="50"/>
        <end position="64"/>
    </location>
</feature>
<dbReference type="PANTHER" id="PTHR21343:SF1">
    <property type="entry name" value="COBYRIC ACID SYNTHASE"/>
    <property type="match status" value="1"/>
</dbReference>
<keyword evidence="5 7" id="KW-0315">Glutamine amidotransferase</keyword>
<dbReference type="Proteomes" id="UP000324104">
    <property type="component" value="Unassembled WGS sequence"/>
</dbReference>
<evidence type="ECO:0000259" key="10">
    <source>
        <dbReference type="Pfam" id="PF07685"/>
    </source>
</evidence>
<organism evidence="11 12">
    <name type="scientific">Natrialba swarupiae</name>
    <dbReference type="NCBI Taxonomy" id="2448032"/>
    <lineage>
        <taxon>Archaea</taxon>
        <taxon>Methanobacteriati</taxon>
        <taxon>Methanobacteriota</taxon>
        <taxon>Stenosarchaea group</taxon>
        <taxon>Halobacteria</taxon>
        <taxon>Halobacteriales</taxon>
        <taxon>Natrialbaceae</taxon>
        <taxon>Natrialba</taxon>
    </lineage>
</organism>
<proteinExistence type="inferred from homology"/>
<dbReference type="GO" id="GO:0015420">
    <property type="term" value="F:ABC-type vitamin B12 transporter activity"/>
    <property type="evidence" value="ECO:0007669"/>
    <property type="project" value="UniProtKB-UniRule"/>
</dbReference>
<dbReference type="InterPro" id="IPR029062">
    <property type="entry name" value="Class_I_gatase-like"/>
</dbReference>
<comment type="pathway">
    <text evidence="1 7">Cofactor biosynthesis; adenosylcobalamin biosynthesis.</text>
</comment>
<feature type="active site" description="Nucleophile" evidence="7">
    <location>
        <position position="389"/>
    </location>
</feature>
<dbReference type="Gene3D" id="3.40.50.300">
    <property type="entry name" value="P-loop containing nucleotide triphosphate hydrolases"/>
    <property type="match status" value="1"/>
</dbReference>
<dbReference type="NCBIfam" id="TIGR00313">
    <property type="entry name" value="cobQ"/>
    <property type="match status" value="1"/>
</dbReference>
<dbReference type="UniPathway" id="UPA00148"/>
<evidence type="ECO:0000256" key="5">
    <source>
        <dbReference type="ARBA" id="ARBA00022962"/>
    </source>
</evidence>
<dbReference type="CDD" id="cd01750">
    <property type="entry name" value="GATase1_CobQ"/>
    <property type="match status" value="1"/>
</dbReference>
<dbReference type="Pfam" id="PF07685">
    <property type="entry name" value="GATase_3"/>
    <property type="match status" value="1"/>
</dbReference>
<dbReference type="EMBL" id="VTAW01000041">
    <property type="protein sequence ID" value="TYT60469.1"/>
    <property type="molecule type" value="Genomic_DNA"/>
</dbReference>
<dbReference type="SUPFAM" id="SSF52317">
    <property type="entry name" value="Class I glutamine amidotransferase-like"/>
    <property type="match status" value="1"/>
</dbReference>
<protein>
    <recommendedName>
        <fullName evidence="3 7">Probable cobyric acid synthase</fullName>
    </recommendedName>
</protein>
<name>A0A5D5AFA3_9EURY</name>
<feature type="active site" evidence="7">
    <location>
        <position position="491"/>
    </location>
</feature>
<evidence type="ECO:0000256" key="3">
    <source>
        <dbReference type="ARBA" id="ARBA00014921"/>
    </source>
</evidence>
<comment type="similarity">
    <text evidence="2 7">Belongs to the CobB/CobQ family. CobQ subfamily.</text>
</comment>
<feature type="region of interest" description="Disordered" evidence="8">
    <location>
        <begin position="49"/>
        <end position="79"/>
    </location>
</feature>
<dbReference type="GO" id="GO:0009236">
    <property type="term" value="P:cobalamin biosynthetic process"/>
    <property type="evidence" value="ECO:0007669"/>
    <property type="project" value="UniProtKB-UniRule"/>
</dbReference>
<sequence>MARTLLVAGTASHVGKSTVTAGLCRLLADRGVDVAPFKAQNMSNNARVVVRPDRPGDGDDHDGPTQRVVPSGTDRWESTSDRWGEIGVSQFVQARAARTTPTTDCNPVLLKPRGDGESQLVIDGVARDHLSAGAYYDDHWEDAREAAEAAFRRLAADNDVIVAEGAGSIAEINLHDRDLANVETARFADADILLLVDIERGGAFASLYGTLELLPEGIRDRVVGAAITKFRGDPTLLEPGIAEIESKTGVPIVGVLPYDDPGLPEEDSVALPDADTGGVLGDDDEVPDDRRITIAVPRLPRLSNATDLEAIAAEPGVSVVFVPVRRGDADERGGTSIDPPGRDDPLEGVGADAVVIPGTKNTVDDLHALYASGFADRLRSFDGPVVGLCGGYQMLGERITNASLEGTGDAETVDGIGLLPVETRFGSAKRLERTTVPVDGAATPLLAGADGTASGYEIHAGRTRVLDGADVSRPLGDSSAARGNVLGTYLHGLFDDDAVRKAFLECVAAEAGVERPHGVGFAEPTDRELGDRTPYARGARLVGEHLDLETLGEPFATK</sequence>
<evidence type="ECO:0000256" key="4">
    <source>
        <dbReference type="ARBA" id="ARBA00022573"/>
    </source>
</evidence>
<evidence type="ECO:0000256" key="7">
    <source>
        <dbReference type="HAMAP-Rule" id="MF_00028"/>
    </source>
</evidence>
<evidence type="ECO:0000256" key="8">
    <source>
        <dbReference type="SAM" id="MobiDB-lite"/>
    </source>
</evidence>
<dbReference type="PROSITE" id="PS51274">
    <property type="entry name" value="GATASE_COBBQ"/>
    <property type="match status" value="1"/>
</dbReference>
<gene>
    <name evidence="7" type="primary">cobQ</name>
    <name evidence="11" type="ORF">FYC77_18665</name>
</gene>
<dbReference type="NCBIfam" id="NF001989">
    <property type="entry name" value="PRK00784.1"/>
    <property type="match status" value="1"/>
</dbReference>
<reference evidence="11 12" key="1">
    <citation type="submission" date="2019-08" db="EMBL/GenBank/DDBJ databases">
        <title>Archaea genome.</title>
        <authorList>
            <person name="Kajale S."/>
            <person name="Shouche Y."/>
            <person name="Deshpande N."/>
            <person name="Sharma A."/>
        </authorList>
    </citation>
    <scope>NUCLEOTIDE SEQUENCE [LARGE SCALE GENOMIC DNA]</scope>
    <source>
        <strain evidence="11 12">ESP3B_9</strain>
    </source>
</reference>
<dbReference type="InterPro" id="IPR002586">
    <property type="entry name" value="CobQ/CobB/MinD/ParA_Nub-bd_dom"/>
</dbReference>
<feature type="domain" description="CobB/CobQ-like glutamine amidotransferase" evidence="10">
    <location>
        <begin position="293"/>
        <end position="498"/>
    </location>
</feature>
<accession>A0A5D5AFA3</accession>
<keyword evidence="4 7" id="KW-0169">Cobalamin biosynthesis</keyword>